<keyword evidence="4 6" id="KW-0472">Membrane</keyword>
<protein>
    <submittedName>
        <fullName evidence="8">Uncharacterized protein LOC116308271</fullName>
    </submittedName>
</protein>
<dbReference type="PANTHER" id="PTHR21421:SF29">
    <property type="entry name" value="GUSTATORY RECEPTOR 5A FOR TREHALOSE-RELATED"/>
    <property type="match status" value="1"/>
</dbReference>
<dbReference type="PANTHER" id="PTHR21421">
    <property type="entry name" value="GUSTATORY RECEPTOR"/>
    <property type="match status" value="1"/>
</dbReference>
<feature type="transmembrane region" description="Helical" evidence="6">
    <location>
        <begin position="432"/>
        <end position="451"/>
    </location>
</feature>
<evidence type="ECO:0000256" key="6">
    <source>
        <dbReference type="SAM" id="Phobius"/>
    </source>
</evidence>
<dbReference type="GO" id="GO:0038023">
    <property type="term" value="F:signaling receptor activity"/>
    <property type="evidence" value="ECO:0007669"/>
    <property type="project" value="UniProtKB-ARBA"/>
</dbReference>
<dbReference type="InterPro" id="IPR013604">
    <property type="entry name" value="7TM_chemorcpt"/>
</dbReference>
<dbReference type="RefSeq" id="XP_031574524.1">
    <property type="nucleotide sequence ID" value="XM_031718664.1"/>
</dbReference>
<dbReference type="KEGG" id="aten:116308271"/>
<dbReference type="Pfam" id="PF08395">
    <property type="entry name" value="7tm_7"/>
    <property type="match status" value="1"/>
</dbReference>
<accession>A0A6P8J4G1</accession>
<evidence type="ECO:0000313" key="8">
    <source>
        <dbReference type="RefSeq" id="XP_031574524.1"/>
    </source>
</evidence>
<name>A0A6P8J4G1_ACTTE</name>
<feature type="transmembrane region" description="Helical" evidence="6">
    <location>
        <begin position="114"/>
        <end position="135"/>
    </location>
</feature>
<evidence type="ECO:0000256" key="4">
    <source>
        <dbReference type="ARBA" id="ARBA00023136"/>
    </source>
</evidence>
<sequence length="452" mass="50409">MKSSNITTPPSIGIANDTELDVDDVEDLGSTENKAREENMFKLDKIKIILKPLHFSLRCFGLAYDGAFQGLSSKFNSIEPENNTPTDSNDIEAGNEVDNRRQPMQSSKCNLGKCYCIAISVAMCYQVIVSFMNFFDAKNFLDIMQTSVPVAWMTLCASQQLVFFRASCTTIKKMSKFGKFLKELVSVKANDMSSTARQIKAIVLVAWLAYITNTFIVSFGLIFSADETTGRNEFREILVGKRYENFLIITYIYLSINLFLSGVWLFSTAAYVALCVLVAKRFDDVFKRTSAAISLKKSLNFAALRKEHVQLCHVVSALDDTLSPSCLVYYAIYIPITCVSLNVCIITFEESSTIKRVAFIFWIISNVIILFLVSVSGALVSHKTNSLSEVIYDINANDLDRESELEMMLLISNLNSNSTGLTVGGLTTIDKGMIITVFGTVVAYFTFLIQLK</sequence>
<evidence type="ECO:0000256" key="5">
    <source>
        <dbReference type="ARBA" id="ARBA00023170"/>
    </source>
</evidence>
<feature type="transmembrane region" description="Helical" evidence="6">
    <location>
        <begin position="327"/>
        <end position="348"/>
    </location>
</feature>
<dbReference type="GO" id="GO:0016020">
    <property type="term" value="C:membrane"/>
    <property type="evidence" value="ECO:0007669"/>
    <property type="project" value="UniProtKB-SubCell"/>
</dbReference>
<keyword evidence="5" id="KW-0675">Receptor</keyword>
<feature type="transmembrane region" description="Helical" evidence="6">
    <location>
        <begin position="246"/>
        <end position="279"/>
    </location>
</feature>
<dbReference type="GO" id="GO:0051606">
    <property type="term" value="P:detection of stimulus"/>
    <property type="evidence" value="ECO:0007669"/>
    <property type="project" value="UniProtKB-ARBA"/>
</dbReference>
<comment type="subcellular location">
    <subcellularLocation>
        <location evidence="1">Membrane</location>
        <topology evidence="1">Multi-pass membrane protein</topology>
    </subcellularLocation>
</comment>
<evidence type="ECO:0000256" key="1">
    <source>
        <dbReference type="ARBA" id="ARBA00004141"/>
    </source>
</evidence>
<gene>
    <name evidence="8" type="primary">LOC116308271</name>
</gene>
<dbReference type="GO" id="GO:0050909">
    <property type="term" value="P:sensory perception of taste"/>
    <property type="evidence" value="ECO:0007669"/>
    <property type="project" value="InterPro"/>
</dbReference>
<dbReference type="AlphaFoldDB" id="A0A6P8J4G1"/>
<feature type="transmembrane region" description="Helical" evidence="6">
    <location>
        <begin position="360"/>
        <end position="380"/>
    </location>
</feature>
<feature type="transmembrane region" description="Helical" evidence="6">
    <location>
        <begin position="201"/>
        <end position="225"/>
    </location>
</feature>
<dbReference type="Proteomes" id="UP000515163">
    <property type="component" value="Unplaced"/>
</dbReference>
<evidence type="ECO:0000256" key="3">
    <source>
        <dbReference type="ARBA" id="ARBA00022989"/>
    </source>
</evidence>
<evidence type="ECO:0000256" key="2">
    <source>
        <dbReference type="ARBA" id="ARBA00022692"/>
    </source>
</evidence>
<proteinExistence type="predicted"/>
<dbReference type="OrthoDB" id="6478931at2759"/>
<dbReference type="InParanoid" id="A0A6P8J4G1"/>
<keyword evidence="7" id="KW-1185">Reference proteome</keyword>
<keyword evidence="2 6" id="KW-0812">Transmembrane</keyword>
<evidence type="ECO:0000313" key="7">
    <source>
        <dbReference type="Proteomes" id="UP000515163"/>
    </source>
</evidence>
<keyword evidence="3 6" id="KW-1133">Transmembrane helix</keyword>
<dbReference type="GeneID" id="116308271"/>
<organism evidence="7 8">
    <name type="scientific">Actinia tenebrosa</name>
    <name type="common">Australian red waratah sea anemone</name>
    <dbReference type="NCBI Taxonomy" id="6105"/>
    <lineage>
        <taxon>Eukaryota</taxon>
        <taxon>Metazoa</taxon>
        <taxon>Cnidaria</taxon>
        <taxon>Anthozoa</taxon>
        <taxon>Hexacorallia</taxon>
        <taxon>Actiniaria</taxon>
        <taxon>Actiniidae</taxon>
        <taxon>Actinia</taxon>
    </lineage>
</organism>
<reference evidence="8" key="1">
    <citation type="submission" date="2025-08" db="UniProtKB">
        <authorList>
            <consortium name="RefSeq"/>
        </authorList>
    </citation>
    <scope>IDENTIFICATION</scope>
    <source>
        <tissue evidence="8">Tentacle</tissue>
    </source>
</reference>